<dbReference type="SMART" id="SM00490">
    <property type="entry name" value="HELICc"/>
    <property type="match status" value="1"/>
</dbReference>
<evidence type="ECO:0000256" key="3">
    <source>
        <dbReference type="ARBA" id="ARBA00022840"/>
    </source>
</evidence>
<sequence length="1658" mass="183726">MTPTEALIKLHMLDPAYAYPWCFPEWQALTGVKHGLFPKDDRDLPKGWTRDNANDVWSYFQQYQKLPSEDLQRNFARKGKGSAAVPGRDVFHNWVSNNWERWGIHSAIVDSFRENNVHPVPIMLSKKSRSKDPKSKENESQPQQSKSKQSKSQQSKSKQSKSQIWPQAELYIPAALETIALKLFGDCAFDEDGLLLDDLRRLINVFAQRSWQRLHRRADSDEIKLGKREAEALQAFNDLSDNNGTVAKVTAVIKAVSEWKNIAQLYGTKENLEKAENMLSELCRVLEVVGAKVTKGKTKASAKRLTTLSKDKNAYIASPEEIEFLRQMYIQYFETEEDNSQPAIITADKIRIDLRDIHEGDLGMEEEAKMSLEELVQRLGFRHNNLPHQFNAFRHPNGLTQWDNPDLFTPPPIDNPAFQQRLHWHQYAGIHSILRNTFSPTASTTCAGMLISDEVGLGKTALCLSTIATLNNCIALREKKEPLPPVIGDRPFLGGIYGAPALPHVIVVPGTIRAQWIQEIKTQFLPGSIDLFPYDCPRSGNPEFWGPDSPYSKSNQDPQNKIIVTTHSSLLNEFTSVFQSRTTGTKKPWQLPSLKPGKSLEGSLFGQQFASVTVDEIHDMRNLGSKYHSVMALYNQAKLKLGLTEESLNDDRNFTAASRRAKKLDDDGLEVRRSQLEYVRRMHHFFRGHILRRTKESKDWRGQTLLNLPPYVEIMGIVTLTPAELEVILALAEKAKEDVNNANELAMFLTKTFYLEYRMAVAYAFLHLNASYPIFTTLAEWEPVKSTKMTVTAQICSHYLQADHVEDVRFEDGKAIFPELPTLKDGEVLTKNRKILVYAEFPSLTPLLQNILDLYGVKALSIDGSMAFDKRDKVVAEFHKPGSPRVLIFSRVGSAGLNLSIADVVIFFDQPWSAQDEQQIRGRAHRQPQTSIVKAIHLLADDSSDILVNRMARRKAEMSNAFLIKKPTQDLDDLLHGKAICDPTFALDESADPSKDISDERPEETPAPKPKRGRIAEEGSQDIRKEPPAPKPKGGRKTNEEAEDEEGLDISQEPPAPKPKGGKKRAKEAQADDGEGLDITQEPPAPKPKGGKKRAKEAQADDGEGLDITQEPPAPKPKGGKKRAKEAQADDGEGSNQGRGRRAVKKAKKTLGESAGSAKGDSHSAAVVHGGKIAERKPSEDIEMLDGASRFIVFKACYFTEMSAEQTHTFDDPGIIQARQFASRGAHNAGVTIHSHRPTATKGRKKTDTEREVEGVSNHDYEMDAATTGTADMEIVTQHGWESDEEGPRARPEDTELAVSMSAMKMKDRRRRLSSPVADSPSSDEERGSSQGEIAHGQRRAALEGIRMAVRPGTPPKSSGPSSFAQPQSTQSLASSGLVHRSSPIVIPPQARTLGNLPNHRQPTSIGLATQSSAPSGLVRGFSSPVIAPKPTTSTNIPSQQPASIGPTATRTYRTRSRPVYIASPSLSSSNLPSSYPTYYNGQEIPGRTDLLAPPSSSPSSGIRSSYPMYYNGQERPGSTGSLAPPSSSPSSGIRSSYPTYYDGQERPGSDPRYYPRHSEYIHGGLQLPSGELYIPNDNPYWDHPMERAPRLPNPGHSISSQPGPYSRTTTHRSRPVAFASMEGGGSAHRRAIQAISPPKDSSQGKRNWTKRGQSPAQ</sequence>
<feature type="compositionally biased region" description="Basic residues" evidence="5">
    <location>
        <begin position="1236"/>
        <end position="1245"/>
    </location>
</feature>
<feature type="region of interest" description="Disordered" evidence="5">
    <location>
        <begin position="1584"/>
        <end position="1658"/>
    </location>
</feature>
<feature type="region of interest" description="Disordered" evidence="5">
    <location>
        <begin position="986"/>
        <end position="1173"/>
    </location>
</feature>
<feature type="compositionally biased region" description="Low complexity" evidence="5">
    <location>
        <begin position="1517"/>
        <end position="1539"/>
    </location>
</feature>
<feature type="compositionally biased region" description="Basic and acidic residues" evidence="5">
    <location>
        <begin position="992"/>
        <end position="1006"/>
    </location>
</feature>
<feature type="region of interest" description="Disordered" evidence="5">
    <location>
        <begin position="125"/>
        <end position="161"/>
    </location>
</feature>
<keyword evidence="2" id="KW-0378">Hydrolase</keyword>
<evidence type="ECO:0000313" key="8">
    <source>
        <dbReference type="Proteomes" id="UP001498398"/>
    </source>
</evidence>
<feature type="region of interest" description="Disordered" evidence="5">
    <location>
        <begin position="1236"/>
        <end position="1255"/>
    </location>
</feature>
<feature type="compositionally biased region" description="Low complexity" evidence="5">
    <location>
        <begin position="1464"/>
        <end position="1481"/>
    </location>
</feature>
<dbReference type="InterPro" id="IPR000330">
    <property type="entry name" value="SNF2_N"/>
</dbReference>
<comment type="caution">
    <text evidence="7">The sequence shown here is derived from an EMBL/GenBank/DDBJ whole genome shotgun (WGS) entry which is preliminary data.</text>
</comment>
<dbReference type="InterPro" id="IPR014001">
    <property type="entry name" value="Helicase_ATP-bd"/>
</dbReference>
<name>A0ABR1JIZ0_9AGAR</name>
<dbReference type="Gene3D" id="3.40.50.300">
    <property type="entry name" value="P-loop containing nucleotide triphosphate hydrolases"/>
    <property type="match status" value="2"/>
</dbReference>
<protein>
    <recommendedName>
        <fullName evidence="6">Helicase C-terminal domain-containing protein</fullName>
    </recommendedName>
</protein>
<feature type="compositionally biased region" description="Basic and acidic residues" evidence="5">
    <location>
        <begin position="1246"/>
        <end position="1255"/>
    </location>
</feature>
<feature type="compositionally biased region" description="Polar residues" evidence="5">
    <location>
        <begin position="1399"/>
        <end position="1415"/>
    </location>
</feature>
<proteinExistence type="predicted"/>
<feature type="region of interest" description="Disordered" evidence="5">
    <location>
        <begin position="1280"/>
        <end position="1558"/>
    </location>
</feature>
<evidence type="ECO:0000313" key="7">
    <source>
        <dbReference type="EMBL" id="KAK7458683.1"/>
    </source>
</evidence>
<feature type="compositionally biased region" description="Basic and acidic residues" evidence="5">
    <location>
        <begin position="130"/>
        <end position="139"/>
    </location>
</feature>
<evidence type="ECO:0000259" key="6">
    <source>
        <dbReference type="PROSITE" id="PS51194"/>
    </source>
</evidence>
<dbReference type="EMBL" id="JBANRG010000017">
    <property type="protein sequence ID" value="KAK7458683.1"/>
    <property type="molecule type" value="Genomic_DNA"/>
</dbReference>
<evidence type="ECO:0000256" key="4">
    <source>
        <dbReference type="SAM" id="Coils"/>
    </source>
</evidence>
<feature type="domain" description="Helicase C-terminal" evidence="6">
    <location>
        <begin position="822"/>
        <end position="975"/>
    </location>
</feature>
<evidence type="ECO:0000256" key="1">
    <source>
        <dbReference type="ARBA" id="ARBA00022741"/>
    </source>
</evidence>
<dbReference type="SUPFAM" id="SSF52540">
    <property type="entry name" value="P-loop containing nucleoside triphosphate hydrolases"/>
    <property type="match status" value="2"/>
</dbReference>
<feature type="compositionally biased region" description="Polar residues" evidence="5">
    <location>
        <begin position="1597"/>
        <end position="1609"/>
    </location>
</feature>
<dbReference type="Proteomes" id="UP001498398">
    <property type="component" value="Unassembled WGS sequence"/>
</dbReference>
<dbReference type="PROSITE" id="PS51194">
    <property type="entry name" value="HELICASE_CTER"/>
    <property type="match status" value="1"/>
</dbReference>
<dbReference type="Pfam" id="PF00271">
    <property type="entry name" value="Helicase_C"/>
    <property type="match status" value="1"/>
</dbReference>
<dbReference type="InterPro" id="IPR027417">
    <property type="entry name" value="P-loop_NTPase"/>
</dbReference>
<dbReference type="InterPro" id="IPR001650">
    <property type="entry name" value="Helicase_C-like"/>
</dbReference>
<dbReference type="InterPro" id="IPR049730">
    <property type="entry name" value="SNF2/RAD54-like_C"/>
</dbReference>
<dbReference type="CDD" id="cd18793">
    <property type="entry name" value="SF2_C_SNF"/>
    <property type="match status" value="1"/>
</dbReference>
<feature type="compositionally biased region" description="Basic and acidic residues" evidence="5">
    <location>
        <begin position="1014"/>
        <end position="1028"/>
    </location>
</feature>
<evidence type="ECO:0000256" key="2">
    <source>
        <dbReference type="ARBA" id="ARBA00022801"/>
    </source>
</evidence>
<organism evidence="7 8">
    <name type="scientific">Marasmiellus scandens</name>
    <dbReference type="NCBI Taxonomy" id="2682957"/>
    <lineage>
        <taxon>Eukaryota</taxon>
        <taxon>Fungi</taxon>
        <taxon>Dikarya</taxon>
        <taxon>Basidiomycota</taxon>
        <taxon>Agaricomycotina</taxon>
        <taxon>Agaricomycetes</taxon>
        <taxon>Agaricomycetidae</taxon>
        <taxon>Agaricales</taxon>
        <taxon>Marasmiineae</taxon>
        <taxon>Omphalotaceae</taxon>
        <taxon>Marasmiellus</taxon>
    </lineage>
</organism>
<dbReference type="Pfam" id="PF00176">
    <property type="entry name" value="SNF2-rel_dom"/>
    <property type="match status" value="1"/>
</dbReference>
<keyword evidence="8" id="KW-1185">Reference proteome</keyword>
<feature type="compositionally biased region" description="Basic residues" evidence="5">
    <location>
        <begin position="1139"/>
        <end position="1149"/>
    </location>
</feature>
<reference evidence="7 8" key="1">
    <citation type="submission" date="2024-01" db="EMBL/GenBank/DDBJ databases">
        <title>A draft genome for the cacao thread blight pathogen Marasmiellus scandens.</title>
        <authorList>
            <person name="Baruah I.K."/>
            <person name="Leung J."/>
            <person name="Bukari Y."/>
            <person name="Amoako-Attah I."/>
            <person name="Meinhardt L.W."/>
            <person name="Bailey B.A."/>
            <person name="Cohen S.P."/>
        </authorList>
    </citation>
    <scope>NUCLEOTIDE SEQUENCE [LARGE SCALE GENOMIC DNA]</scope>
    <source>
        <strain evidence="7 8">GH-19</strain>
    </source>
</reference>
<feature type="compositionally biased region" description="Polar residues" evidence="5">
    <location>
        <begin position="1364"/>
        <end position="1375"/>
    </location>
</feature>
<accession>A0ABR1JIZ0</accession>
<gene>
    <name evidence="7" type="ORF">VKT23_009682</name>
</gene>
<feature type="compositionally biased region" description="Low complexity" evidence="5">
    <location>
        <begin position="1494"/>
        <end position="1508"/>
    </location>
</feature>
<feature type="compositionally biased region" description="Polar residues" evidence="5">
    <location>
        <begin position="1431"/>
        <end position="1452"/>
    </location>
</feature>
<dbReference type="PANTHER" id="PTHR10799">
    <property type="entry name" value="SNF2/RAD54 HELICASE FAMILY"/>
    <property type="match status" value="1"/>
</dbReference>
<keyword evidence="3" id="KW-0067">ATP-binding</keyword>
<keyword evidence="4" id="KW-0175">Coiled coil</keyword>
<feature type="compositionally biased region" description="Low complexity" evidence="5">
    <location>
        <begin position="140"/>
        <end position="161"/>
    </location>
</feature>
<evidence type="ECO:0000256" key="5">
    <source>
        <dbReference type="SAM" id="MobiDB-lite"/>
    </source>
</evidence>
<feature type="compositionally biased region" description="Polar residues" evidence="5">
    <location>
        <begin position="1640"/>
        <end position="1658"/>
    </location>
</feature>
<feature type="coiled-coil region" evidence="4">
    <location>
        <begin position="725"/>
        <end position="752"/>
    </location>
</feature>
<dbReference type="SMART" id="SM00487">
    <property type="entry name" value="DEXDc"/>
    <property type="match status" value="1"/>
</dbReference>
<keyword evidence="1" id="KW-0547">Nucleotide-binding</keyword>